<sequence length="60" mass="6892">MNIILEVDDEKVVMNKFVREMLSAVISCAVSNLQVEKADPEKKKKIGEDWEKVNLEITKD</sequence>
<proteinExistence type="predicted"/>
<dbReference type="AlphaFoldDB" id="M1P201"/>
<name>M1P201_9ZZZZ</name>
<gene>
    <name evidence="1" type="ORF">FLSS-25_0022</name>
</gene>
<organism evidence="1">
    <name type="scientific">uncultured organism</name>
    <dbReference type="NCBI Taxonomy" id="155900"/>
    <lineage>
        <taxon>unclassified sequences</taxon>
        <taxon>environmental samples</taxon>
    </lineage>
</organism>
<dbReference type="EMBL" id="JX684091">
    <property type="protein sequence ID" value="AGF93421.1"/>
    <property type="molecule type" value="Genomic_DNA"/>
</dbReference>
<reference evidence="1" key="1">
    <citation type="journal article" date="2013" name="Syst. Appl. Microbiol.">
        <title>New insights into the archaeal diversity of a hypersaline microbial mat obtained by a metagenomic approach.</title>
        <authorList>
            <person name="Lopez-Lopez A."/>
            <person name="Richter M."/>
            <person name="Pena A."/>
            <person name="Tamames J."/>
            <person name="Rossello-Mora R."/>
        </authorList>
    </citation>
    <scope>NUCLEOTIDE SEQUENCE</scope>
</reference>
<accession>M1P201</accession>
<evidence type="ECO:0000313" key="1">
    <source>
        <dbReference type="EMBL" id="AGF93421.1"/>
    </source>
</evidence>
<protein>
    <submittedName>
        <fullName evidence="1">Uncharacterized protein</fullName>
    </submittedName>
</protein>